<evidence type="ECO:0000256" key="8">
    <source>
        <dbReference type="ARBA" id="ARBA00030466"/>
    </source>
</evidence>
<proteinExistence type="inferred from homology"/>
<dbReference type="InterPro" id="IPR007638">
    <property type="entry name" value="Gln-tRNA-synth_Ib_RNA-bd_2"/>
</dbReference>
<evidence type="ECO:0000256" key="2">
    <source>
        <dbReference type="ARBA" id="ARBA00012836"/>
    </source>
</evidence>
<dbReference type="GO" id="GO:0004819">
    <property type="term" value="F:glutamine-tRNA ligase activity"/>
    <property type="evidence" value="ECO:0007669"/>
    <property type="project" value="UniProtKB-EC"/>
</dbReference>
<feature type="region of interest" description="Disordered" evidence="12">
    <location>
        <begin position="208"/>
        <end position="252"/>
    </location>
</feature>
<dbReference type="FunFam" id="2.40.240.10:FF:000006">
    <property type="entry name" value="Putative glutamine--tRNA ligase"/>
    <property type="match status" value="1"/>
</dbReference>
<evidence type="ECO:0000256" key="12">
    <source>
        <dbReference type="SAM" id="MobiDB-lite"/>
    </source>
</evidence>
<dbReference type="InterPro" id="IPR050132">
    <property type="entry name" value="Gln/Glu-tRNA_Ligase"/>
</dbReference>
<dbReference type="InterPro" id="IPR007639">
    <property type="entry name" value="Gln-tRNA-synth_Ib_RNA-bd_N"/>
</dbReference>
<feature type="domain" description="Glutamyl/glutaminyl-tRNA synthetase class Ib catalytic" evidence="13">
    <location>
        <begin position="295"/>
        <end position="593"/>
    </location>
</feature>
<feature type="domain" description="tRNA synthetases class I (E and Q) anti-codon binding" evidence="17">
    <location>
        <begin position="708"/>
        <end position="783"/>
    </location>
</feature>
<evidence type="ECO:0000256" key="9">
    <source>
        <dbReference type="ARBA" id="ARBA00048270"/>
    </source>
</evidence>
<dbReference type="AlphaFoldDB" id="A0A6P8J047"/>
<dbReference type="GO" id="GO:0017101">
    <property type="term" value="C:aminoacyl-tRNA synthetase multienzyme complex"/>
    <property type="evidence" value="ECO:0007669"/>
    <property type="project" value="TreeGrafter"/>
</dbReference>
<evidence type="ECO:0000256" key="7">
    <source>
        <dbReference type="ARBA" id="ARBA00023146"/>
    </source>
</evidence>
<evidence type="ECO:0000256" key="1">
    <source>
        <dbReference type="ARBA" id="ARBA00005594"/>
    </source>
</evidence>
<dbReference type="Pfam" id="PF03950">
    <property type="entry name" value="tRNA-synt_1c_C"/>
    <property type="match status" value="1"/>
</dbReference>
<keyword evidence="18" id="KW-1185">Reference proteome</keyword>
<dbReference type="PROSITE" id="PS00178">
    <property type="entry name" value="AA_TRNA_LIGASE_I"/>
    <property type="match status" value="1"/>
</dbReference>
<dbReference type="InterPro" id="IPR042558">
    <property type="entry name" value="Gln-tRNA-synth_Ib_RNA-bd_N_1"/>
</dbReference>
<evidence type="ECO:0000256" key="6">
    <source>
        <dbReference type="ARBA" id="ARBA00022917"/>
    </source>
</evidence>
<dbReference type="KEGG" id="aten:116306845"/>
<dbReference type="Gene3D" id="1.10.8.1290">
    <property type="entry name" value="Glutaminyl-tRNA synthetase, non-specific RNA binding region part 1, domain 1"/>
    <property type="match status" value="1"/>
</dbReference>
<keyword evidence="3 11" id="KW-0436">Ligase</keyword>
<dbReference type="CDD" id="cd00807">
    <property type="entry name" value="GlnRS_core"/>
    <property type="match status" value="1"/>
</dbReference>
<dbReference type="RefSeq" id="XP_031572827.1">
    <property type="nucleotide sequence ID" value="XM_031716967.1"/>
</dbReference>
<sequence>MLIVVNQILKSTLKSNFLSKIYGLASLTTMADRVSLFQTIGLSQQKAKETTKNEALSQKLESIVLQAQKKMGTSDPDKQSGTMLYLLASSSLKDESRLSFLVDYISNRKLGSSAQLNAGIEFLTKTNPIGVIKKADFEAQCGVGIEITPEQIEECIESIINEYKEEIVEKRYQFNTGLIMGKARQKLKWADGKALKSEMDMQILDLLGPKTEADSKKPAKEKDPKQSKGQKKKGGSSENNSAAVVNGDVQDDKGLTGEFARFHKPGENYKTPNYVITPKTMQLMKEHLERTGGRVLTRFPPEPNGILHIGHAKAINVDFGYAKAHDGFCYLRYDDTNPEKEEEKFFTGILEMVEWLGFKPWKITHASDNFGKLYEYAVELIKRDLAYVCHQQYEEIKGYNPPPSPWRDRPVEESLALFEDMKKGKIDEGKATLRMKTTLEDGKVDPVAYRIKFSPHHRTGDEWCIYPTYDFTHCLCDSIEDITHSLCTKEFQSRRSSYYWLCNSLDIYCPVQWEYGRLNLGYTVVSKRKIAKLINEGIVRDWDDPRLFTLTALRRRGFPAEAINKFCDKVGVTMAQTMIEPQMLEACVRDELNLTATRVMAVLDPLKVIIKNFPSEKTMFIEVPNNPMDQSKGTHKVPFEKVIYIENSDFKESAEQDFRRLTPNQTVGLRHAGYVIKIAKINKNSNGETTDLEVTCEPAGTAAKPKAFIHWVSSPISCEVRLYDRLFYHKFPEDPEVVPGGFITDCNKDSLHVNTKALVDVTAKAAPVYTKFQFERQGYFCVDKDSTKDKLVFNRTLPLKEDSGKN</sequence>
<evidence type="ECO:0000313" key="19">
    <source>
        <dbReference type="RefSeq" id="XP_031572827.1"/>
    </source>
</evidence>
<dbReference type="Gene3D" id="1.10.10.2420">
    <property type="match status" value="1"/>
</dbReference>
<dbReference type="FunFam" id="1.10.8.1290:FF:000002">
    <property type="entry name" value="Glutamine--tRNA ligase cytoplasmic"/>
    <property type="match status" value="1"/>
</dbReference>
<dbReference type="Pfam" id="PF20974">
    <property type="entry name" value="tRNA-synt_1c_C2"/>
    <property type="match status" value="1"/>
</dbReference>
<dbReference type="FunCoup" id="A0A6P8J047">
    <property type="interactions" value="1983"/>
</dbReference>
<dbReference type="InterPro" id="IPR011035">
    <property type="entry name" value="Ribosomal_bL25/Gln-tRNA_synth"/>
</dbReference>
<dbReference type="Gene3D" id="2.40.240.10">
    <property type="entry name" value="Ribosomal Protein L25, Chain P"/>
    <property type="match status" value="2"/>
</dbReference>
<keyword evidence="6 11" id="KW-0648">Protein biosynthesis</keyword>
<dbReference type="OrthoDB" id="10250478at2759"/>
<dbReference type="Gene3D" id="3.40.50.620">
    <property type="entry name" value="HUPs"/>
    <property type="match status" value="1"/>
</dbReference>
<feature type="compositionally biased region" description="Basic and acidic residues" evidence="12">
    <location>
        <begin position="211"/>
        <end position="226"/>
    </location>
</feature>
<dbReference type="InterPro" id="IPR020058">
    <property type="entry name" value="Glu/Gln-tRNA-synth_Ib_cat-dom"/>
</dbReference>
<evidence type="ECO:0000259" key="17">
    <source>
        <dbReference type="Pfam" id="PF20974"/>
    </source>
</evidence>
<organism evidence="18 19">
    <name type="scientific">Actinia tenebrosa</name>
    <name type="common">Australian red waratah sea anemone</name>
    <dbReference type="NCBI Taxonomy" id="6105"/>
    <lineage>
        <taxon>Eukaryota</taxon>
        <taxon>Metazoa</taxon>
        <taxon>Cnidaria</taxon>
        <taxon>Anthozoa</taxon>
        <taxon>Hexacorallia</taxon>
        <taxon>Actiniaria</taxon>
        <taxon>Actiniidae</taxon>
        <taxon>Actinia</taxon>
    </lineage>
</organism>
<gene>
    <name evidence="19" type="primary">LOC116306845</name>
</gene>
<dbReference type="GO" id="GO:0006425">
    <property type="term" value="P:glutaminyl-tRNA aminoacylation"/>
    <property type="evidence" value="ECO:0007669"/>
    <property type="project" value="InterPro"/>
</dbReference>
<evidence type="ECO:0000313" key="18">
    <source>
        <dbReference type="Proteomes" id="UP000515163"/>
    </source>
</evidence>
<dbReference type="EC" id="6.1.1.18" evidence="2"/>
<dbReference type="InterPro" id="IPR020056">
    <property type="entry name" value="Rbsml_bL25/Gln-tRNA_synth_N"/>
</dbReference>
<feature type="domain" description="Glutaminyl-tRNA synthetase class Ib non-specific RNA-binding" evidence="15">
    <location>
        <begin position="196"/>
        <end position="285"/>
    </location>
</feature>
<keyword evidence="7 11" id="KW-0030">Aminoacyl-tRNA synthetase</keyword>
<dbReference type="InterPro" id="IPR049437">
    <property type="entry name" value="tRNA-synt_1c_C2"/>
</dbReference>
<dbReference type="FunFam" id="3.40.50.620:FF:000049">
    <property type="entry name" value="Probable glutamine--tRNA ligase"/>
    <property type="match status" value="1"/>
</dbReference>
<dbReference type="InterPro" id="IPR020059">
    <property type="entry name" value="Glu/Gln-tRNA-synth_Ib_codon-bd"/>
</dbReference>
<dbReference type="Pfam" id="PF04558">
    <property type="entry name" value="tRNA_synt_1c_R1"/>
    <property type="match status" value="1"/>
</dbReference>
<evidence type="ECO:0000256" key="5">
    <source>
        <dbReference type="ARBA" id="ARBA00022840"/>
    </source>
</evidence>
<feature type="domain" description="Glutaminyl-tRNA synthetase class Ib non-specific RNA-binding" evidence="16">
    <location>
        <begin position="33"/>
        <end position="192"/>
    </location>
</feature>
<accession>A0A6P8J047</accession>
<evidence type="ECO:0000256" key="3">
    <source>
        <dbReference type="ARBA" id="ARBA00022598"/>
    </source>
</evidence>
<dbReference type="GO" id="GO:0005524">
    <property type="term" value="F:ATP binding"/>
    <property type="evidence" value="ECO:0007669"/>
    <property type="project" value="UniProtKB-KW"/>
</dbReference>
<dbReference type="GO" id="GO:0005829">
    <property type="term" value="C:cytosol"/>
    <property type="evidence" value="ECO:0007669"/>
    <property type="project" value="TreeGrafter"/>
</dbReference>
<feature type="domain" description="Glutamyl/glutaminyl-tRNA synthetase class Ib anti-codon binding" evidence="14">
    <location>
        <begin position="596"/>
        <end position="696"/>
    </location>
</feature>
<dbReference type="InterPro" id="IPR001412">
    <property type="entry name" value="aa-tRNA-synth_I_CS"/>
</dbReference>
<keyword evidence="5 11" id="KW-0067">ATP-binding</keyword>
<dbReference type="InParanoid" id="A0A6P8J047"/>
<dbReference type="SUPFAM" id="SSF52374">
    <property type="entry name" value="Nucleotidylyl transferase"/>
    <property type="match status" value="1"/>
</dbReference>
<keyword evidence="4 11" id="KW-0547">Nucleotide-binding</keyword>
<dbReference type="InterPro" id="IPR000924">
    <property type="entry name" value="Glu/Gln-tRNA-synth"/>
</dbReference>
<dbReference type="SUPFAM" id="SSF50715">
    <property type="entry name" value="Ribosomal protein L25-like"/>
    <property type="match status" value="1"/>
</dbReference>
<dbReference type="PANTHER" id="PTHR43097:SF4">
    <property type="entry name" value="GLUTAMINE--TRNA LIGASE"/>
    <property type="match status" value="1"/>
</dbReference>
<dbReference type="PRINTS" id="PR00987">
    <property type="entry name" value="TRNASYNTHGLU"/>
</dbReference>
<comment type="similarity">
    <text evidence="1 11">Belongs to the class-I aminoacyl-tRNA synthetase family.</text>
</comment>
<dbReference type="NCBIfam" id="TIGR00440">
    <property type="entry name" value="glnS"/>
    <property type="match status" value="1"/>
</dbReference>
<evidence type="ECO:0000256" key="10">
    <source>
        <dbReference type="ARBA" id="ARBA00072317"/>
    </source>
</evidence>
<comment type="catalytic activity">
    <reaction evidence="9">
        <text>tRNA(Gln) + L-glutamine + ATP = L-glutaminyl-tRNA(Gln) + AMP + diphosphate</text>
        <dbReference type="Rhea" id="RHEA:20121"/>
        <dbReference type="Rhea" id="RHEA-COMP:9662"/>
        <dbReference type="Rhea" id="RHEA-COMP:9681"/>
        <dbReference type="ChEBI" id="CHEBI:30616"/>
        <dbReference type="ChEBI" id="CHEBI:33019"/>
        <dbReference type="ChEBI" id="CHEBI:58359"/>
        <dbReference type="ChEBI" id="CHEBI:78442"/>
        <dbReference type="ChEBI" id="CHEBI:78521"/>
        <dbReference type="ChEBI" id="CHEBI:456215"/>
        <dbReference type="EC" id="6.1.1.18"/>
    </reaction>
</comment>
<evidence type="ECO:0000256" key="11">
    <source>
        <dbReference type="RuleBase" id="RU363037"/>
    </source>
</evidence>
<dbReference type="Pfam" id="PF00749">
    <property type="entry name" value="tRNA-synt_1c"/>
    <property type="match status" value="1"/>
</dbReference>
<dbReference type="GeneID" id="116306845"/>
<protein>
    <recommendedName>
        <fullName evidence="10">Probable glutamine--tRNA ligase</fullName>
        <ecNumber evidence="2">6.1.1.18</ecNumber>
    </recommendedName>
    <alternativeName>
        <fullName evidence="8">Glutaminyl-tRNA synthetase</fullName>
    </alternativeName>
</protein>
<dbReference type="PANTHER" id="PTHR43097">
    <property type="entry name" value="GLUTAMINE-TRNA LIGASE"/>
    <property type="match status" value="1"/>
</dbReference>
<dbReference type="InterPro" id="IPR042559">
    <property type="entry name" value="Gln-tRNA-synth_Ib_RNA-bd_N_2"/>
</dbReference>
<dbReference type="Proteomes" id="UP000515163">
    <property type="component" value="Unplaced"/>
</dbReference>
<evidence type="ECO:0000259" key="14">
    <source>
        <dbReference type="Pfam" id="PF03950"/>
    </source>
</evidence>
<dbReference type="FunFam" id="1.10.10.2420:FF:000001">
    <property type="entry name" value="Glutamine--tRNA ligase cytoplasmic"/>
    <property type="match status" value="1"/>
</dbReference>
<dbReference type="FunFam" id="2.40.240.10:FF:000008">
    <property type="entry name" value="probable glutamine--tRNA ligase"/>
    <property type="match status" value="1"/>
</dbReference>
<evidence type="ECO:0000259" key="15">
    <source>
        <dbReference type="Pfam" id="PF04557"/>
    </source>
</evidence>
<name>A0A6P8J047_ACTTE</name>
<dbReference type="Pfam" id="PF04557">
    <property type="entry name" value="tRNA_synt_1c_R2"/>
    <property type="match status" value="1"/>
</dbReference>
<dbReference type="InterPro" id="IPR004514">
    <property type="entry name" value="Gln-tRNA-synth"/>
</dbReference>
<evidence type="ECO:0000259" key="16">
    <source>
        <dbReference type="Pfam" id="PF04558"/>
    </source>
</evidence>
<evidence type="ECO:0000256" key="4">
    <source>
        <dbReference type="ARBA" id="ARBA00022741"/>
    </source>
</evidence>
<evidence type="ECO:0000259" key="13">
    <source>
        <dbReference type="Pfam" id="PF00749"/>
    </source>
</evidence>
<reference evidence="19" key="1">
    <citation type="submission" date="2025-08" db="UniProtKB">
        <authorList>
            <consortium name="RefSeq"/>
        </authorList>
    </citation>
    <scope>IDENTIFICATION</scope>
    <source>
        <tissue evidence="19">Tentacle</tissue>
    </source>
</reference>
<dbReference type="InterPro" id="IPR014729">
    <property type="entry name" value="Rossmann-like_a/b/a_fold"/>
</dbReference>